<dbReference type="EMBL" id="JACHYB010000001">
    <property type="protein sequence ID" value="MBB3186038.1"/>
    <property type="molecule type" value="Genomic_DNA"/>
</dbReference>
<dbReference type="InterPro" id="IPR019734">
    <property type="entry name" value="TPR_rpt"/>
</dbReference>
<keyword evidence="1" id="KW-0802">TPR repeat</keyword>
<evidence type="ECO:0000313" key="4">
    <source>
        <dbReference type="Proteomes" id="UP000544222"/>
    </source>
</evidence>
<keyword evidence="2" id="KW-0812">Transmembrane</keyword>
<dbReference type="Gene3D" id="1.25.40.10">
    <property type="entry name" value="Tetratricopeptide repeat domain"/>
    <property type="match status" value="1"/>
</dbReference>
<dbReference type="PROSITE" id="PS50005">
    <property type="entry name" value="TPR"/>
    <property type="match status" value="1"/>
</dbReference>
<keyword evidence="2" id="KW-0472">Membrane</keyword>
<keyword evidence="4" id="KW-1185">Reference proteome</keyword>
<evidence type="ECO:0000256" key="2">
    <source>
        <dbReference type="SAM" id="Phobius"/>
    </source>
</evidence>
<dbReference type="PROSITE" id="PS51257">
    <property type="entry name" value="PROKAR_LIPOPROTEIN"/>
    <property type="match status" value="1"/>
</dbReference>
<evidence type="ECO:0000256" key="1">
    <source>
        <dbReference type="PROSITE-ProRule" id="PRU00339"/>
    </source>
</evidence>
<name>A0A7W5DNX3_9PORP</name>
<dbReference type="InterPro" id="IPR011990">
    <property type="entry name" value="TPR-like_helical_dom_sf"/>
</dbReference>
<dbReference type="RefSeq" id="WP_183411965.1">
    <property type="nucleotide sequence ID" value="NZ_JACHYB010000001.1"/>
</dbReference>
<feature type="repeat" description="TPR" evidence="1">
    <location>
        <begin position="258"/>
        <end position="291"/>
    </location>
</feature>
<organism evidence="3 4">
    <name type="scientific">Microbacter margulisiae</name>
    <dbReference type="NCBI Taxonomy" id="1350067"/>
    <lineage>
        <taxon>Bacteria</taxon>
        <taxon>Pseudomonadati</taxon>
        <taxon>Bacteroidota</taxon>
        <taxon>Bacteroidia</taxon>
        <taxon>Bacteroidales</taxon>
        <taxon>Porphyromonadaceae</taxon>
        <taxon>Microbacter</taxon>
    </lineage>
</organism>
<protein>
    <submittedName>
        <fullName evidence="3">Tetratricopeptide (TPR) repeat protein</fullName>
    </submittedName>
</protein>
<accession>A0A7W5DNX3</accession>
<evidence type="ECO:0000313" key="3">
    <source>
        <dbReference type="EMBL" id="MBB3186038.1"/>
    </source>
</evidence>
<dbReference type="AlphaFoldDB" id="A0A7W5DNX3"/>
<sequence>MKNLLVGLLLLFSLYSCHRNSKINQERLQQIELITRTSPDRAMSLLHSLFPHPEQLNKSTAAYYAVCYNDAAWHVDPRLLSDSLATLAVTYYSKHINPEETPKAYFLLSLTKKEQQEADASADALLQAESFASLYHNTRILGLVFAQKGLLMHDQNEDSCSVKNHKIAASLFASIHDSSNQIIENLSIGIEFIDQAQYDSAWYYVGIAEKMARLSNDTVLLSSIFREKGMDKFYQGDANAAEMWLQAALHTSHDVYDAGKYMNLGWIYLKQKKYDLARTTLTTALRHNPPITLENACYQQLINTAYAQHDWKGLRRYALQFEISVDSAYDSSLKSSLLGLEKKYQYEHFRAQNQALTIKNQRLGLIALGILLLLMIIGYYYLRVVLKNREIQLLHEQEKVQIAEREKKLRQSIAGQLDVYGKIISLSTMSNDNPEHVGAQFQYLFNGGILKSEESIADFIKNVDEVYDHFSIKLQEQYPKLTKTDILICCLMRAGFENDTIARFLDIQMYSFHTRCHRLRERMSLPRKVVLSQFLANFSGEKQA</sequence>
<dbReference type="Proteomes" id="UP000544222">
    <property type="component" value="Unassembled WGS sequence"/>
</dbReference>
<gene>
    <name evidence="3" type="ORF">FHX64_000201</name>
</gene>
<comment type="caution">
    <text evidence="3">The sequence shown here is derived from an EMBL/GenBank/DDBJ whole genome shotgun (WGS) entry which is preliminary data.</text>
</comment>
<reference evidence="3 4" key="1">
    <citation type="submission" date="2020-08" db="EMBL/GenBank/DDBJ databases">
        <title>Genomic Encyclopedia of Type Strains, Phase IV (KMG-IV): sequencing the most valuable type-strain genomes for metagenomic binning, comparative biology and taxonomic classification.</title>
        <authorList>
            <person name="Goeker M."/>
        </authorList>
    </citation>
    <scope>NUCLEOTIDE SEQUENCE [LARGE SCALE GENOMIC DNA]</scope>
    <source>
        <strain evidence="3 4">DSM 27471</strain>
    </source>
</reference>
<proteinExistence type="predicted"/>
<dbReference type="SUPFAM" id="SSF48452">
    <property type="entry name" value="TPR-like"/>
    <property type="match status" value="2"/>
</dbReference>
<keyword evidence="2" id="KW-1133">Transmembrane helix</keyword>
<feature type="transmembrane region" description="Helical" evidence="2">
    <location>
        <begin position="363"/>
        <end position="382"/>
    </location>
</feature>